<evidence type="ECO:0000313" key="7">
    <source>
        <dbReference type="Proteomes" id="UP000515150"/>
    </source>
</evidence>
<evidence type="ECO:0000313" key="8">
    <source>
        <dbReference type="RefSeq" id="XP_029020145.2"/>
    </source>
</evidence>
<keyword evidence="5" id="KW-0812">Transmembrane</keyword>
<gene>
    <name evidence="8" type="primary">spink4</name>
</gene>
<reference evidence="8" key="1">
    <citation type="submission" date="2025-08" db="UniProtKB">
        <authorList>
            <consortium name="RefSeq"/>
        </authorList>
    </citation>
    <scope>IDENTIFICATION</scope>
</reference>
<dbReference type="GO" id="GO:0030414">
    <property type="term" value="F:peptidase inhibitor activity"/>
    <property type="evidence" value="ECO:0007669"/>
    <property type="project" value="UniProtKB-KW"/>
</dbReference>
<feature type="transmembrane region" description="Helical" evidence="5">
    <location>
        <begin position="53"/>
        <end position="71"/>
    </location>
</feature>
<keyword evidence="3" id="KW-0646">Protease inhibitor</keyword>
<dbReference type="RefSeq" id="XP_029020145.2">
    <property type="nucleotide sequence ID" value="XM_029164312.3"/>
</dbReference>
<dbReference type="AlphaFoldDB" id="A0A6P7NQ53"/>
<sequence length="132" mass="14374">MNVSLSKLTHDYAFLNCACDCAFASTCCIPTPTPTTRTKPHSYLSLGHSFPNMAGRVVVVLLGLLLVCVATDTKEKFRHMRKPSCPEDVMACPLNLAPVCGSDGNTYANECTLCAQSYRVKMEIFVAKETSC</sequence>
<evidence type="ECO:0000256" key="2">
    <source>
        <dbReference type="ARBA" id="ARBA00022525"/>
    </source>
</evidence>
<evidence type="ECO:0000256" key="3">
    <source>
        <dbReference type="ARBA" id="ARBA00022690"/>
    </source>
</evidence>
<proteinExistence type="predicted"/>
<dbReference type="PROSITE" id="PS51465">
    <property type="entry name" value="KAZAL_2"/>
    <property type="match status" value="1"/>
</dbReference>
<dbReference type="Proteomes" id="UP000515150">
    <property type="component" value="Chromosome 1"/>
</dbReference>
<name>A0A6P7NQ53_BETSP</name>
<organism evidence="7 8">
    <name type="scientific">Betta splendens</name>
    <name type="common">Siamese fighting fish</name>
    <dbReference type="NCBI Taxonomy" id="158456"/>
    <lineage>
        <taxon>Eukaryota</taxon>
        <taxon>Metazoa</taxon>
        <taxon>Chordata</taxon>
        <taxon>Craniata</taxon>
        <taxon>Vertebrata</taxon>
        <taxon>Euteleostomi</taxon>
        <taxon>Actinopterygii</taxon>
        <taxon>Neopterygii</taxon>
        <taxon>Teleostei</taxon>
        <taxon>Neoteleostei</taxon>
        <taxon>Acanthomorphata</taxon>
        <taxon>Anabantaria</taxon>
        <taxon>Anabantiformes</taxon>
        <taxon>Anabantoidei</taxon>
        <taxon>Osphronemidae</taxon>
        <taxon>Betta</taxon>
    </lineage>
</organism>
<keyword evidence="5" id="KW-0472">Membrane</keyword>
<evidence type="ECO:0000256" key="4">
    <source>
        <dbReference type="ARBA" id="ARBA00023157"/>
    </source>
</evidence>
<dbReference type="OrthoDB" id="126772at2759"/>
<dbReference type="PANTHER" id="PTHR21312">
    <property type="entry name" value="SERINE PROTEASE INHIBITOR"/>
    <property type="match status" value="1"/>
</dbReference>
<dbReference type="InterPro" id="IPR036058">
    <property type="entry name" value="Kazal_dom_sf"/>
</dbReference>
<dbReference type="GO" id="GO:0005576">
    <property type="term" value="C:extracellular region"/>
    <property type="evidence" value="ECO:0007669"/>
    <property type="project" value="UniProtKB-SubCell"/>
</dbReference>
<evidence type="ECO:0000256" key="5">
    <source>
        <dbReference type="SAM" id="Phobius"/>
    </source>
</evidence>
<feature type="domain" description="Kazal-like" evidence="6">
    <location>
        <begin position="79"/>
        <end position="132"/>
    </location>
</feature>
<keyword evidence="5" id="KW-1133">Transmembrane helix</keyword>
<keyword evidence="7" id="KW-1185">Reference proteome</keyword>
<keyword evidence="4" id="KW-1015">Disulfide bond</keyword>
<dbReference type="Pfam" id="PF00050">
    <property type="entry name" value="Kazal_1"/>
    <property type="match status" value="1"/>
</dbReference>
<dbReference type="Gene3D" id="3.30.60.30">
    <property type="match status" value="1"/>
</dbReference>
<evidence type="ECO:0000259" key="6">
    <source>
        <dbReference type="PROSITE" id="PS51465"/>
    </source>
</evidence>
<dbReference type="InterPro" id="IPR002350">
    <property type="entry name" value="Kazal_dom"/>
</dbReference>
<evidence type="ECO:0000256" key="1">
    <source>
        <dbReference type="ARBA" id="ARBA00004613"/>
    </source>
</evidence>
<dbReference type="CTD" id="27290"/>
<dbReference type="PROSITE" id="PS00282">
    <property type="entry name" value="KAZAL_1"/>
    <property type="match status" value="1"/>
</dbReference>
<dbReference type="SUPFAM" id="SSF100895">
    <property type="entry name" value="Kazal-type serine protease inhibitors"/>
    <property type="match status" value="1"/>
</dbReference>
<comment type="subcellular location">
    <subcellularLocation>
        <location evidence="1">Secreted</location>
    </subcellularLocation>
</comment>
<dbReference type="KEGG" id="bspl:114863635"/>
<dbReference type="GeneID" id="114863635"/>
<protein>
    <submittedName>
        <fullName evidence="8">Serine peptidase inhibitor, Kazal type 4</fullName>
    </submittedName>
</protein>
<dbReference type="PANTHER" id="PTHR21312:SF28">
    <property type="entry name" value="OVOINHIBITOR-RELATED"/>
    <property type="match status" value="1"/>
</dbReference>
<dbReference type="InParanoid" id="A0A6P7NQ53"/>
<dbReference type="SMART" id="SM00280">
    <property type="entry name" value="KAZAL"/>
    <property type="match status" value="1"/>
</dbReference>
<accession>A0A6P7NQ53</accession>
<keyword evidence="2" id="KW-0964">Secreted</keyword>